<gene>
    <name evidence="4" type="ORF">DSTB1V02_LOCUS11858</name>
</gene>
<dbReference type="OrthoDB" id="676979at2759"/>
<evidence type="ECO:0000313" key="4">
    <source>
        <dbReference type="EMBL" id="CAD7252097.1"/>
    </source>
</evidence>
<sequence>MEYGVTCVCTHPGGRNFSSHSTNPEPVRPDADESLKMIPSTYLPLLISLVAGTRGQNPCPDPDEIAPCVCHFQDGPRVNVTVDCSGATSSGQIYSAFNDVSWIFNRLTKFLLTSRSGVKELPEGLFGDVTFQYIEVRDTEVASVHPTVLLSSKDELYHLSITESSLEDFPFDVLSQMTKLQYLNLRHNALNSSPVVQCPNLEYLDLTGNEISLESGWSMPSLYVLFLVGKNAKEVSVEEVSFEEVTWNREVSFKDQVYAENSCTIIELKQRITEKMAGVAFRRRLA</sequence>
<evidence type="ECO:0000256" key="3">
    <source>
        <dbReference type="ARBA" id="ARBA00022737"/>
    </source>
</evidence>
<dbReference type="PANTHER" id="PTHR24364:SF18">
    <property type="entry name" value="LP06937P"/>
    <property type="match status" value="1"/>
</dbReference>
<protein>
    <submittedName>
        <fullName evidence="4">Uncharacterized protein</fullName>
    </submittedName>
</protein>
<dbReference type="EMBL" id="CAJPEV010004112">
    <property type="protein sequence ID" value="CAG0901187.1"/>
    <property type="molecule type" value="Genomic_DNA"/>
</dbReference>
<organism evidence="4">
    <name type="scientific">Darwinula stevensoni</name>
    <dbReference type="NCBI Taxonomy" id="69355"/>
    <lineage>
        <taxon>Eukaryota</taxon>
        <taxon>Metazoa</taxon>
        <taxon>Ecdysozoa</taxon>
        <taxon>Arthropoda</taxon>
        <taxon>Crustacea</taxon>
        <taxon>Oligostraca</taxon>
        <taxon>Ostracoda</taxon>
        <taxon>Podocopa</taxon>
        <taxon>Podocopida</taxon>
        <taxon>Darwinulocopina</taxon>
        <taxon>Darwinuloidea</taxon>
        <taxon>Darwinulidae</taxon>
        <taxon>Darwinula</taxon>
    </lineage>
</organism>
<dbReference type="InterPro" id="IPR001611">
    <property type="entry name" value="Leu-rich_rpt"/>
</dbReference>
<accession>A0A7R9ADC6</accession>
<proteinExistence type="predicted"/>
<reference evidence="4" key="1">
    <citation type="submission" date="2020-11" db="EMBL/GenBank/DDBJ databases">
        <authorList>
            <person name="Tran Van P."/>
        </authorList>
    </citation>
    <scope>NUCLEOTIDE SEQUENCE</scope>
</reference>
<dbReference type="Proteomes" id="UP000677054">
    <property type="component" value="Unassembled WGS sequence"/>
</dbReference>
<keyword evidence="2" id="KW-0732">Signal</keyword>
<dbReference type="SUPFAM" id="SSF52058">
    <property type="entry name" value="L domain-like"/>
    <property type="match status" value="1"/>
</dbReference>
<dbReference type="Pfam" id="PF13855">
    <property type="entry name" value="LRR_8"/>
    <property type="match status" value="1"/>
</dbReference>
<dbReference type="PANTHER" id="PTHR24364">
    <property type="entry name" value="LP06937P"/>
    <property type="match status" value="1"/>
</dbReference>
<keyword evidence="3" id="KW-0677">Repeat</keyword>
<keyword evidence="5" id="KW-1185">Reference proteome</keyword>
<dbReference type="InterPro" id="IPR032675">
    <property type="entry name" value="LRR_dom_sf"/>
</dbReference>
<keyword evidence="1" id="KW-0433">Leucine-rich repeat</keyword>
<name>A0A7R9ADC6_9CRUS</name>
<dbReference type="Gene3D" id="3.80.10.10">
    <property type="entry name" value="Ribonuclease Inhibitor"/>
    <property type="match status" value="1"/>
</dbReference>
<dbReference type="GO" id="GO:0016020">
    <property type="term" value="C:membrane"/>
    <property type="evidence" value="ECO:0007669"/>
    <property type="project" value="TreeGrafter"/>
</dbReference>
<dbReference type="AlphaFoldDB" id="A0A7R9ADC6"/>
<dbReference type="InterPro" id="IPR052286">
    <property type="entry name" value="Wnt_signaling_inhibitor"/>
</dbReference>
<dbReference type="EMBL" id="LR903629">
    <property type="protein sequence ID" value="CAD7252097.1"/>
    <property type="molecule type" value="Genomic_DNA"/>
</dbReference>
<evidence type="ECO:0000256" key="1">
    <source>
        <dbReference type="ARBA" id="ARBA00022614"/>
    </source>
</evidence>
<evidence type="ECO:0000313" key="5">
    <source>
        <dbReference type="Proteomes" id="UP000677054"/>
    </source>
</evidence>
<evidence type="ECO:0000256" key="2">
    <source>
        <dbReference type="ARBA" id="ARBA00022729"/>
    </source>
</evidence>